<dbReference type="Gene3D" id="3.40.50.150">
    <property type="entry name" value="Vaccinia Virus protein VP39"/>
    <property type="match status" value="1"/>
</dbReference>
<dbReference type="InterPro" id="IPR027391">
    <property type="entry name" value="Nol1_Nop2_Fmu_2"/>
</dbReference>
<dbReference type="CDD" id="cd02440">
    <property type="entry name" value="AdoMet_MTases"/>
    <property type="match status" value="1"/>
</dbReference>
<evidence type="ECO:0000313" key="9">
    <source>
        <dbReference type="EMBL" id="TDA22355.1"/>
    </source>
</evidence>
<dbReference type="InterPro" id="IPR031341">
    <property type="entry name" value="Methyltr_RsmF_N"/>
</dbReference>
<keyword evidence="10" id="KW-1185">Reference proteome</keyword>
<feature type="active site" description="Nucleophile" evidence="7">
    <location>
        <position position="232"/>
    </location>
</feature>
<dbReference type="Pfam" id="PF17125">
    <property type="entry name" value="Methyltr_RsmF_N"/>
    <property type="match status" value="1"/>
</dbReference>
<name>A0A4R4FFJ8_9FIRM</name>
<dbReference type="Pfam" id="PF13636">
    <property type="entry name" value="Methyltranf_PUA"/>
    <property type="match status" value="1"/>
</dbReference>
<comment type="similarity">
    <text evidence="1 7">Belongs to the class I-like SAM-binding methyltransferase superfamily. RsmB/NOP family.</text>
</comment>
<dbReference type="PANTHER" id="PTHR22807:SF30">
    <property type="entry name" value="28S RRNA (CYTOSINE(4447)-C(5))-METHYLTRANSFERASE-RELATED"/>
    <property type="match status" value="1"/>
</dbReference>
<dbReference type="PROSITE" id="PS01153">
    <property type="entry name" value="NOL1_NOP2_SUN"/>
    <property type="match status" value="1"/>
</dbReference>
<dbReference type="PRINTS" id="PR02008">
    <property type="entry name" value="RCMTFAMILY"/>
</dbReference>
<dbReference type="Pfam" id="PF01189">
    <property type="entry name" value="Methyltr_RsmB-F"/>
    <property type="match status" value="1"/>
</dbReference>
<reference evidence="9 10" key="1">
    <citation type="journal article" date="2016" name="Nat. Microbiol.">
        <title>The Mouse Intestinal Bacterial Collection (miBC) provides host-specific insight into cultured diversity and functional potential of the gut microbiota.</title>
        <authorList>
            <person name="Lagkouvardos I."/>
            <person name="Pukall R."/>
            <person name="Abt B."/>
            <person name="Foesel B.U."/>
            <person name="Meier-Kolthoff J.P."/>
            <person name="Kumar N."/>
            <person name="Bresciani A."/>
            <person name="Martinez I."/>
            <person name="Just S."/>
            <person name="Ziegler C."/>
            <person name="Brugiroux S."/>
            <person name="Garzetti D."/>
            <person name="Wenning M."/>
            <person name="Bui T.P."/>
            <person name="Wang J."/>
            <person name="Hugenholtz F."/>
            <person name="Plugge C.M."/>
            <person name="Peterson D.A."/>
            <person name="Hornef M.W."/>
            <person name="Baines J.F."/>
            <person name="Smidt H."/>
            <person name="Walter J."/>
            <person name="Kristiansen K."/>
            <person name="Nielsen H.B."/>
            <person name="Haller D."/>
            <person name="Overmann J."/>
            <person name="Stecher B."/>
            <person name="Clavel T."/>
        </authorList>
    </citation>
    <scope>NUCLEOTIDE SEQUENCE [LARGE SCALE GENOMIC DNA]</scope>
    <source>
        <strain evidence="9 10">DSM 28560</strain>
    </source>
</reference>
<keyword evidence="5 7" id="KW-0949">S-adenosyl-L-methionine</keyword>
<dbReference type="GO" id="GO:0001510">
    <property type="term" value="P:RNA methylation"/>
    <property type="evidence" value="ECO:0007669"/>
    <property type="project" value="InterPro"/>
</dbReference>
<dbReference type="GO" id="GO:0003723">
    <property type="term" value="F:RNA binding"/>
    <property type="evidence" value="ECO:0007669"/>
    <property type="project" value="UniProtKB-UniRule"/>
</dbReference>
<dbReference type="AlphaFoldDB" id="A0A4R4FFJ8"/>
<accession>A0A4R4FFJ8</accession>
<evidence type="ECO:0000256" key="2">
    <source>
        <dbReference type="ARBA" id="ARBA00022490"/>
    </source>
</evidence>
<protein>
    <submittedName>
        <fullName evidence="9">SAM-dependent methyltransferase</fullName>
    </submittedName>
</protein>
<dbReference type="CDD" id="cd21147">
    <property type="entry name" value="RsmF_methylt_CTD1"/>
    <property type="match status" value="1"/>
</dbReference>
<proteinExistence type="inferred from homology"/>
<evidence type="ECO:0000256" key="6">
    <source>
        <dbReference type="ARBA" id="ARBA00022884"/>
    </source>
</evidence>
<dbReference type="InterPro" id="IPR049560">
    <property type="entry name" value="MeTrfase_RsmB-F_NOP2_cat"/>
</dbReference>
<evidence type="ECO:0000259" key="8">
    <source>
        <dbReference type="PROSITE" id="PS51686"/>
    </source>
</evidence>
<feature type="binding site" evidence="7">
    <location>
        <position position="134"/>
    </location>
    <ligand>
        <name>S-adenosyl-L-methionine</name>
        <dbReference type="ChEBI" id="CHEBI:59789"/>
    </ligand>
</feature>
<dbReference type="Proteomes" id="UP000295710">
    <property type="component" value="Unassembled WGS sequence"/>
</dbReference>
<comment type="caution">
    <text evidence="7">Lacks conserved residue(s) required for the propagation of feature annotation.</text>
</comment>
<organism evidence="9 10">
    <name type="scientific">Extibacter muris</name>
    <dbReference type="NCBI Taxonomy" id="1796622"/>
    <lineage>
        <taxon>Bacteria</taxon>
        <taxon>Bacillati</taxon>
        <taxon>Bacillota</taxon>
        <taxon>Clostridia</taxon>
        <taxon>Lachnospirales</taxon>
        <taxon>Lachnospiraceae</taxon>
        <taxon>Extibacter</taxon>
    </lineage>
</organism>
<dbReference type="PANTHER" id="PTHR22807">
    <property type="entry name" value="NOP2 YEAST -RELATED NOL1/NOP2/FMU SUN DOMAIN-CONTAINING"/>
    <property type="match status" value="1"/>
</dbReference>
<gene>
    <name evidence="9" type="ORF">E1963_06250</name>
</gene>
<evidence type="ECO:0000256" key="1">
    <source>
        <dbReference type="ARBA" id="ARBA00007494"/>
    </source>
</evidence>
<evidence type="ECO:0000256" key="3">
    <source>
        <dbReference type="ARBA" id="ARBA00022603"/>
    </source>
</evidence>
<sequence>MNLPCAFEDKMKGMLGDEYPAYIACYDEPRYYGLRVNTNKITVEEFIRICPFDITPIPWIPNGFYYDGEAVSPSRHPYYFAGLYYLQEPSAMTPASRLPVEQGDKVLDLCAAPGGKATELGAKLMDTGVLAANDISSSRAKGLLKNMEVFGIGNMLILSEEPGKLSGYFAEYFDKILIDAPCSGEGMFRKDKKMVKAWEEHGPEYFSSIQKSIIVQAADMLKPGGLLLYSTCTFDGRENEQTVAYLLKNRPEFKIVDMEQYEGFRPGCPELTEAKDPAIAKTVRIFPHHMKGEGHYLALLRKDGGIRGEDCSVPFKRSRIKLPAELEAFMEKVSWELDLTRIDIRGERIYYMPEGLPDLRGIRFLRTGLLMGELKKNRFEPSQALAMYMKKGDYEDTIDFSAKDERVYRYLKGETLDAGDMVSGRSKGWHLICVDGYPLGWGKLSGGVLKNKYLPGWRMC</sequence>
<dbReference type="InterPro" id="IPR023267">
    <property type="entry name" value="RCMT"/>
</dbReference>
<dbReference type="InterPro" id="IPR001678">
    <property type="entry name" value="MeTrfase_RsmB-F_NOP2_dom"/>
</dbReference>
<evidence type="ECO:0000313" key="10">
    <source>
        <dbReference type="Proteomes" id="UP000295710"/>
    </source>
</evidence>
<feature type="binding site" evidence="7">
    <location>
        <begin position="110"/>
        <end position="116"/>
    </location>
    <ligand>
        <name>S-adenosyl-L-methionine</name>
        <dbReference type="ChEBI" id="CHEBI:59789"/>
    </ligand>
</feature>
<evidence type="ECO:0000256" key="5">
    <source>
        <dbReference type="ARBA" id="ARBA00022691"/>
    </source>
</evidence>
<evidence type="ECO:0000256" key="4">
    <source>
        <dbReference type="ARBA" id="ARBA00022679"/>
    </source>
</evidence>
<dbReference type="EMBL" id="SMMX01000004">
    <property type="protein sequence ID" value="TDA22355.1"/>
    <property type="molecule type" value="Genomic_DNA"/>
</dbReference>
<dbReference type="InterPro" id="IPR029063">
    <property type="entry name" value="SAM-dependent_MTases_sf"/>
</dbReference>
<keyword evidence="3 7" id="KW-0489">Methyltransferase</keyword>
<dbReference type="Gene3D" id="2.30.130.60">
    <property type="match status" value="1"/>
</dbReference>
<dbReference type="InterPro" id="IPR018314">
    <property type="entry name" value="RsmB/NOL1/NOP2-like_CS"/>
</dbReference>
<feature type="domain" description="SAM-dependent MTase RsmB/NOP-type" evidence="8">
    <location>
        <begin position="22"/>
        <end position="303"/>
    </location>
</feature>
<comment type="caution">
    <text evidence="9">The sequence shown here is derived from an EMBL/GenBank/DDBJ whole genome shotgun (WGS) entry which is preliminary data.</text>
</comment>
<dbReference type="RefSeq" id="WP_132276367.1">
    <property type="nucleotide sequence ID" value="NZ_JAOBST010000001.1"/>
</dbReference>
<dbReference type="GO" id="GO:0008173">
    <property type="term" value="F:RNA methyltransferase activity"/>
    <property type="evidence" value="ECO:0007669"/>
    <property type="project" value="InterPro"/>
</dbReference>
<feature type="binding site" evidence="7">
    <location>
        <position position="179"/>
    </location>
    <ligand>
        <name>S-adenosyl-L-methionine</name>
        <dbReference type="ChEBI" id="CHEBI:59789"/>
    </ligand>
</feature>
<dbReference type="Pfam" id="PF17126">
    <property type="entry name" value="RsmF_methylt_CI"/>
    <property type="match status" value="1"/>
</dbReference>
<dbReference type="Gene3D" id="3.30.70.1170">
    <property type="entry name" value="Sun protein, domain 3"/>
    <property type="match status" value="1"/>
</dbReference>
<dbReference type="PROSITE" id="PS51686">
    <property type="entry name" value="SAM_MT_RSMB_NOP"/>
    <property type="match status" value="1"/>
</dbReference>
<dbReference type="SUPFAM" id="SSF53335">
    <property type="entry name" value="S-adenosyl-L-methionine-dependent methyltransferases"/>
    <property type="match status" value="1"/>
</dbReference>
<dbReference type="InterPro" id="IPR031340">
    <property type="entry name" value="RsmF_methylt_CI"/>
</dbReference>
<keyword evidence="6 7" id="KW-0694">RNA-binding</keyword>
<keyword evidence="2" id="KW-0963">Cytoplasm</keyword>
<evidence type="ECO:0000256" key="7">
    <source>
        <dbReference type="PROSITE-ProRule" id="PRU01023"/>
    </source>
</evidence>
<keyword evidence="4 7" id="KW-0808">Transferase</keyword>